<dbReference type="GO" id="GO:0005763">
    <property type="term" value="C:mitochondrial small ribosomal subunit"/>
    <property type="evidence" value="ECO:0007669"/>
    <property type="project" value="TreeGrafter"/>
</dbReference>
<proteinExistence type="predicted"/>
<evidence type="ECO:0000313" key="3">
    <source>
        <dbReference type="EMBL" id="CAH0395740.1"/>
    </source>
</evidence>
<accession>A0A9P0F9P0</accession>
<dbReference type="PANTHER" id="PTHR13479">
    <property type="entry name" value="30S RIBOSOMAL PROTEIN S18"/>
    <property type="match status" value="1"/>
</dbReference>
<dbReference type="GO" id="GO:0032543">
    <property type="term" value="P:mitochondrial translation"/>
    <property type="evidence" value="ECO:0007669"/>
    <property type="project" value="TreeGrafter"/>
</dbReference>
<sequence>MFGRIISFSASNLKALLPASISRCTRQLHITAPVAVKQIIETRKDKQLIIEGVYMNSPREETLLRHNEDSDACAVCRLNVEIKHTDVLILSQFIRKDGCMLPRRITGLCRLQQRRIGNMVAMANKAGLMTSLLPRARERDPYKRRKEHLKFKVYYDESTIKPPKDPFAPRKLVPKDNWF</sequence>
<dbReference type="GO" id="GO:0070181">
    <property type="term" value="F:small ribosomal subunit rRNA binding"/>
    <property type="evidence" value="ECO:0007669"/>
    <property type="project" value="TreeGrafter"/>
</dbReference>
<keyword evidence="1" id="KW-0689">Ribosomal protein</keyword>
<gene>
    <name evidence="3" type="ORF">BEMITA_LOCUS13887</name>
</gene>
<dbReference type="Proteomes" id="UP001152759">
    <property type="component" value="Chromosome 9"/>
</dbReference>
<dbReference type="GO" id="GO:0003735">
    <property type="term" value="F:structural constituent of ribosome"/>
    <property type="evidence" value="ECO:0007669"/>
    <property type="project" value="InterPro"/>
</dbReference>
<name>A0A9P0F9P0_BEMTA</name>
<dbReference type="Pfam" id="PF01084">
    <property type="entry name" value="Ribosomal_S18"/>
    <property type="match status" value="1"/>
</dbReference>
<dbReference type="KEGG" id="btab:109034719"/>
<evidence type="ECO:0000313" key="4">
    <source>
        <dbReference type="Proteomes" id="UP001152759"/>
    </source>
</evidence>
<dbReference type="InterPro" id="IPR036870">
    <property type="entry name" value="Ribosomal_bS18_sf"/>
</dbReference>
<organism evidence="3 4">
    <name type="scientific">Bemisia tabaci</name>
    <name type="common">Sweetpotato whitefly</name>
    <name type="synonym">Aleurodes tabaci</name>
    <dbReference type="NCBI Taxonomy" id="7038"/>
    <lineage>
        <taxon>Eukaryota</taxon>
        <taxon>Metazoa</taxon>
        <taxon>Ecdysozoa</taxon>
        <taxon>Arthropoda</taxon>
        <taxon>Hexapoda</taxon>
        <taxon>Insecta</taxon>
        <taxon>Pterygota</taxon>
        <taxon>Neoptera</taxon>
        <taxon>Paraneoptera</taxon>
        <taxon>Hemiptera</taxon>
        <taxon>Sternorrhyncha</taxon>
        <taxon>Aleyrodoidea</taxon>
        <taxon>Aleyrodidae</taxon>
        <taxon>Aleyrodinae</taxon>
        <taxon>Bemisia</taxon>
    </lineage>
</organism>
<dbReference type="AlphaFoldDB" id="A0A9P0F9P0"/>
<dbReference type="PANTHER" id="PTHR13479:SF66">
    <property type="entry name" value="LARGE RIBOSOMAL SUBUNIT PROTEIN ML66"/>
    <property type="match status" value="1"/>
</dbReference>
<keyword evidence="4" id="KW-1185">Reference proteome</keyword>
<dbReference type="Gene3D" id="4.10.640.10">
    <property type="entry name" value="Ribosomal protein S18"/>
    <property type="match status" value="1"/>
</dbReference>
<evidence type="ECO:0008006" key="5">
    <source>
        <dbReference type="Google" id="ProtNLM"/>
    </source>
</evidence>
<reference evidence="3" key="1">
    <citation type="submission" date="2021-12" db="EMBL/GenBank/DDBJ databases">
        <authorList>
            <person name="King R."/>
        </authorList>
    </citation>
    <scope>NUCLEOTIDE SEQUENCE</scope>
</reference>
<dbReference type="SUPFAM" id="SSF46911">
    <property type="entry name" value="Ribosomal protein S18"/>
    <property type="match status" value="1"/>
</dbReference>
<evidence type="ECO:0000256" key="2">
    <source>
        <dbReference type="ARBA" id="ARBA00023274"/>
    </source>
</evidence>
<dbReference type="EMBL" id="OU963870">
    <property type="protein sequence ID" value="CAH0395740.1"/>
    <property type="molecule type" value="Genomic_DNA"/>
</dbReference>
<dbReference type="InterPro" id="IPR001648">
    <property type="entry name" value="Ribosomal_bS18"/>
</dbReference>
<keyword evidence="2" id="KW-0687">Ribonucleoprotein</keyword>
<protein>
    <recommendedName>
        <fullName evidence="5">Mitochondrial ribosomal protein S18A</fullName>
    </recommendedName>
</protein>
<evidence type="ECO:0000256" key="1">
    <source>
        <dbReference type="ARBA" id="ARBA00022980"/>
    </source>
</evidence>